<dbReference type="NCBIfam" id="TIGR04256">
    <property type="entry name" value="GxxExxY"/>
    <property type="match status" value="1"/>
</dbReference>
<reference evidence="1" key="1">
    <citation type="submission" date="2021-03" db="EMBL/GenBank/DDBJ databases">
        <title>Ottowia sp. 27C isolated from the cloaca of a Giant Asian pond turtle (Heosemys grandis).</title>
        <authorList>
            <person name="Spergser J."/>
            <person name="Busse H.-J."/>
        </authorList>
    </citation>
    <scope>NUCLEOTIDE SEQUENCE</scope>
    <source>
        <strain evidence="1">27C</strain>
    </source>
</reference>
<dbReference type="Pfam" id="PF13366">
    <property type="entry name" value="PDDEXK_3"/>
    <property type="match status" value="1"/>
</dbReference>
<evidence type="ECO:0000313" key="2">
    <source>
        <dbReference type="Proteomes" id="UP000663903"/>
    </source>
</evidence>
<protein>
    <submittedName>
        <fullName evidence="1">GxxExxY protein</fullName>
    </submittedName>
</protein>
<proteinExistence type="predicted"/>
<name>A0A975CHI7_9BURK</name>
<dbReference type="EMBL" id="CP071796">
    <property type="protein sequence ID" value="QTD45022.1"/>
    <property type="molecule type" value="Genomic_DNA"/>
</dbReference>
<evidence type="ECO:0000313" key="1">
    <source>
        <dbReference type="EMBL" id="QTD45022.1"/>
    </source>
</evidence>
<dbReference type="AlphaFoldDB" id="A0A975CHI7"/>
<accession>A0A975CHI7</accession>
<dbReference type="Proteomes" id="UP000663903">
    <property type="component" value="Chromosome"/>
</dbReference>
<dbReference type="KEGG" id="otd:J1M35_18620"/>
<dbReference type="InterPro" id="IPR026350">
    <property type="entry name" value="GxxExxY"/>
</dbReference>
<gene>
    <name evidence="1" type="ORF">J1M35_18620</name>
</gene>
<organism evidence="1 2">
    <name type="scientific">Ottowia testudinis</name>
    <dbReference type="NCBI Taxonomy" id="2816950"/>
    <lineage>
        <taxon>Bacteria</taxon>
        <taxon>Pseudomonadati</taxon>
        <taxon>Pseudomonadota</taxon>
        <taxon>Betaproteobacteria</taxon>
        <taxon>Burkholderiales</taxon>
        <taxon>Comamonadaceae</taxon>
        <taxon>Ottowia</taxon>
    </lineage>
</organism>
<keyword evidence="2" id="KW-1185">Reference proteome</keyword>
<dbReference type="RefSeq" id="WP_208008774.1">
    <property type="nucleotide sequence ID" value="NZ_CP071796.1"/>
</dbReference>
<sequence>METPFLNAKDAEVSQSAQKREIENDLSHEVIGAAVEVQRVLGTGLLESAYAAALAAELRERGLPFEREVPVPASYKGQMLGVAFRADFLVQGSLLLELKAVEQTTDLHRAQLLSYLRVSGLRLGLLINFHAFPVARGIKRVVNQL</sequence>